<keyword evidence="3" id="KW-1185">Reference proteome</keyword>
<dbReference type="SUPFAM" id="SSF82199">
    <property type="entry name" value="SET domain"/>
    <property type="match status" value="1"/>
</dbReference>
<dbReference type="InterPro" id="IPR017119">
    <property type="entry name" value="Efm1/Rkm1"/>
</dbReference>
<dbReference type="GO" id="GO:0016279">
    <property type="term" value="F:protein-lysine N-methyltransferase activity"/>
    <property type="evidence" value="ECO:0000318"/>
    <property type="project" value="GO_Central"/>
</dbReference>
<reference evidence="2 3" key="1">
    <citation type="journal article" date="2004" name="Science">
        <title>The Ashbya gossypii genome as a tool for mapping the ancient Saccharomyces cerevisiae genome.</title>
        <authorList>
            <person name="Dietrich F.S."/>
            <person name="Voegeli S."/>
            <person name="Brachat S."/>
            <person name="Lerch A."/>
            <person name="Gates K."/>
            <person name="Steiner S."/>
            <person name="Mohr C."/>
            <person name="Pohlmann R."/>
            <person name="Luedi P."/>
            <person name="Choi S."/>
            <person name="Wing R.A."/>
            <person name="Flavier A."/>
            <person name="Gaffney T.D."/>
            <person name="Philippsen P."/>
        </authorList>
    </citation>
    <scope>NUCLEOTIDE SEQUENCE [LARGE SCALE GENOMIC DNA]</scope>
    <source>
        <strain evidence="3">ATCC 10895 / CBS 109.51 / FGSC 9923 / NRRL Y-1056</strain>
    </source>
</reference>
<dbReference type="STRING" id="284811.Q755C3"/>
<reference evidence="3" key="2">
    <citation type="journal article" date="2013" name="G3 (Bethesda)">
        <title>Genomes of Ashbya fungi isolated from insects reveal four mating-type loci, numerous translocations, lack of transposons, and distinct gene duplications.</title>
        <authorList>
            <person name="Dietrich F.S."/>
            <person name="Voegeli S."/>
            <person name="Kuo S."/>
            <person name="Philippsen P."/>
        </authorList>
    </citation>
    <scope>GENOME REANNOTATION</scope>
    <source>
        <strain evidence="3">ATCC 10895 / CBS 109.51 / FGSC 9923 / NRRL Y-1056</strain>
    </source>
</reference>
<sequence length="576" mass="63830">MDVSRLEKLLAWGLEHGIRLPEHVKFCEAPGKGIAAFASDEVASGAAFELPHELILTSGLALEHFNKTRDGNMWLKLLLAKMRFGGGPVNVRGCDVAAKFEPYVACLPARVGSPLEWPVEMWALLQGTNLGKSVGQKLLEVVQQWRDMLAALGAELDTAVQAQAAAAAELLAAGVAEWPAFHARVAGGPATSWLSFQAFLWGHLMLTSRAFPERVLRSDCDESAVVLLPVLDLLNHSTDARVEWSGKDGFTIRQLQPLRQGQEVCNNYGGKSNEELMLGYGFAIEDNLFDHVALRVCPPAATVQAMLDAGLKLPTLDDYTTYAFERHPATSSVHDASAYSKGVLFLLGRSNVALEQLLDLFAFQEAAAEECHKALRCRLQAMQNLIELLRGRLHVIQEGEMAADEQETAAKSYPQAMATVRIYRKQQQELLRAAVKTLKRWEKETLAAIKEKTVAFKNVTKHDPGFVDELLPALFSSDVEFENYDDILLLWIILRGKSSVETPKRFQSLFAAYVTYARGPADLSEDLQTMFESKYRAWFPKGSKQVSLDEVLDAASFFMRHSYVRASTGESIIIVE</sequence>
<comment type="function">
    <text evidence="1">S-adenosyl-L-methionine-dependent protein-lysine N-methyltransferase.</text>
</comment>
<dbReference type="Proteomes" id="UP000000591">
    <property type="component" value="Chromosome VI"/>
</dbReference>
<dbReference type="OMA" id="FLWSHLI"/>
<dbReference type="GO" id="GO:0005737">
    <property type="term" value="C:cytoplasm"/>
    <property type="evidence" value="ECO:0007669"/>
    <property type="project" value="UniProtKB-SubCell"/>
</dbReference>
<dbReference type="InterPro" id="IPR050600">
    <property type="entry name" value="SETD3_SETD6_MTase"/>
</dbReference>
<dbReference type="GO" id="GO:0032259">
    <property type="term" value="P:methylation"/>
    <property type="evidence" value="ECO:0007669"/>
    <property type="project" value="UniProtKB-UniRule"/>
</dbReference>
<dbReference type="PANTHER" id="PTHR13271:SF34">
    <property type="entry name" value="N-LYSINE METHYLTRANSFERASE SETD6"/>
    <property type="match status" value="1"/>
</dbReference>
<dbReference type="HOGENOM" id="CLU_030667_2_0_1"/>
<keyword evidence="1" id="KW-0963">Cytoplasm</keyword>
<dbReference type="RefSeq" id="NP_985450.2">
    <property type="nucleotide sequence ID" value="NM_210804.2"/>
</dbReference>
<dbReference type="AlphaFoldDB" id="Q755C3"/>
<dbReference type="Gene3D" id="3.90.1410.10">
    <property type="entry name" value="set domain protein methyltransferase, domain 1"/>
    <property type="match status" value="1"/>
</dbReference>
<dbReference type="PIRSF" id="PIRSF037136">
    <property type="entry name" value="Ribosomal_Lys-mtfrase-1"/>
    <property type="match status" value="1"/>
</dbReference>
<protein>
    <recommendedName>
        <fullName evidence="1">Protein-lysine N-methyltransferase</fullName>
    </recommendedName>
</protein>
<dbReference type="OrthoDB" id="42889at2759"/>
<dbReference type="InterPro" id="IPR046341">
    <property type="entry name" value="SET_dom_sf"/>
</dbReference>
<dbReference type="GO" id="GO:0005634">
    <property type="term" value="C:nucleus"/>
    <property type="evidence" value="ECO:0000318"/>
    <property type="project" value="GO_Central"/>
</dbReference>
<comment type="subcellular location">
    <subcellularLocation>
        <location evidence="1">Cytoplasm</location>
    </subcellularLocation>
</comment>
<dbReference type="FunCoup" id="Q755C3">
    <property type="interactions" value="351"/>
</dbReference>
<dbReference type="KEGG" id="ago:AGOS_AFL100W"/>
<organism evidence="2 3">
    <name type="scientific">Eremothecium gossypii (strain ATCC 10895 / CBS 109.51 / FGSC 9923 / NRRL Y-1056)</name>
    <name type="common">Yeast</name>
    <name type="synonym">Ashbya gossypii</name>
    <dbReference type="NCBI Taxonomy" id="284811"/>
    <lineage>
        <taxon>Eukaryota</taxon>
        <taxon>Fungi</taxon>
        <taxon>Dikarya</taxon>
        <taxon>Ascomycota</taxon>
        <taxon>Saccharomycotina</taxon>
        <taxon>Saccharomycetes</taxon>
        <taxon>Saccharomycetales</taxon>
        <taxon>Saccharomycetaceae</taxon>
        <taxon>Eremothecium</taxon>
    </lineage>
</organism>
<accession>Q755C3</accession>
<gene>
    <name evidence="2" type="ORF">AGOS_AFL100W</name>
</gene>
<keyword evidence="1" id="KW-0808">Transferase</keyword>
<name>Q755C3_EREGS</name>
<comment type="similarity">
    <text evidence="1">Belongs to the class V-like SAM-binding methyltransferase superfamily. RKM1 family.</text>
</comment>
<proteinExistence type="inferred from homology"/>
<dbReference type="eggNOG" id="KOG1337">
    <property type="taxonomic scope" value="Eukaryota"/>
</dbReference>
<evidence type="ECO:0000256" key="1">
    <source>
        <dbReference type="PIRNR" id="PIRNR037136"/>
    </source>
</evidence>
<evidence type="ECO:0000313" key="2">
    <source>
        <dbReference type="EMBL" id="AAS53274.2"/>
    </source>
</evidence>
<keyword evidence="1" id="KW-0489">Methyltransferase</keyword>
<keyword evidence="1" id="KW-0949">S-adenosyl-L-methionine</keyword>
<dbReference type="GeneID" id="4621677"/>
<dbReference type="PANTHER" id="PTHR13271">
    <property type="entry name" value="UNCHARACTERIZED PUTATIVE METHYLTRANSFERASE"/>
    <property type="match status" value="1"/>
</dbReference>
<dbReference type="InParanoid" id="Q755C3"/>
<evidence type="ECO:0000313" key="3">
    <source>
        <dbReference type="Proteomes" id="UP000000591"/>
    </source>
</evidence>
<dbReference type="EMBL" id="AE016819">
    <property type="protein sequence ID" value="AAS53274.2"/>
    <property type="molecule type" value="Genomic_DNA"/>
</dbReference>